<accession>A0A101QTH2</accession>
<dbReference type="RefSeq" id="WP_067237928.1">
    <property type="nucleotide sequence ID" value="NZ_KQ948557.1"/>
</dbReference>
<dbReference type="Proteomes" id="UP000053271">
    <property type="component" value="Unassembled WGS sequence"/>
</dbReference>
<proteinExistence type="predicted"/>
<name>A0A101QTH2_9ACTN</name>
<organism evidence="1 2">
    <name type="scientific">Streptomyces longwoodensis</name>
    <dbReference type="NCBI Taxonomy" id="68231"/>
    <lineage>
        <taxon>Bacteria</taxon>
        <taxon>Bacillati</taxon>
        <taxon>Actinomycetota</taxon>
        <taxon>Actinomycetes</taxon>
        <taxon>Kitasatosporales</taxon>
        <taxon>Streptomycetaceae</taxon>
        <taxon>Streptomyces</taxon>
    </lineage>
</organism>
<dbReference type="STRING" id="68231.AQJ30_24590"/>
<protein>
    <submittedName>
        <fullName evidence="1">Uncharacterized protein</fullName>
    </submittedName>
</protein>
<gene>
    <name evidence="1" type="ORF">AQJ30_24590</name>
</gene>
<comment type="caution">
    <text evidence="1">The sequence shown here is derived from an EMBL/GenBank/DDBJ whole genome shotgun (WGS) entry which is preliminary data.</text>
</comment>
<sequence>MYTDHNTTWGPGGEGEAFFSSEDHWAEPWVLNVELIESLRFGPPADQTDLGVAVVLPRLLEQGFESQFTKGPSGRFKNLMQTSTWWIKNHEPDSDEMAATDSLCRRLHRDAHLLRPLRPA</sequence>
<evidence type="ECO:0000313" key="2">
    <source>
        <dbReference type="Proteomes" id="UP000053271"/>
    </source>
</evidence>
<keyword evidence="2" id="KW-1185">Reference proteome</keyword>
<dbReference type="EMBL" id="LMWS01000031">
    <property type="protein sequence ID" value="KUN35842.1"/>
    <property type="molecule type" value="Genomic_DNA"/>
</dbReference>
<dbReference type="GeneID" id="91427756"/>
<evidence type="ECO:0000313" key="1">
    <source>
        <dbReference type="EMBL" id="KUN35842.1"/>
    </source>
</evidence>
<dbReference type="AlphaFoldDB" id="A0A101QTH2"/>
<reference evidence="1 2" key="1">
    <citation type="submission" date="2015-10" db="EMBL/GenBank/DDBJ databases">
        <title>Draft genome sequence of Streptomyces longwoodensis DSM 41677, type strain for the species Streptomyces longwoodensis.</title>
        <authorList>
            <person name="Ruckert C."/>
            <person name="Winkler A."/>
            <person name="Kalinowski J."/>
            <person name="Kampfer P."/>
            <person name="Glaeser S."/>
        </authorList>
    </citation>
    <scope>NUCLEOTIDE SEQUENCE [LARGE SCALE GENOMIC DNA]</scope>
    <source>
        <strain evidence="1 2">DSM 41677</strain>
    </source>
</reference>